<dbReference type="NCBIfam" id="TIGR02197">
    <property type="entry name" value="heptose_epim"/>
    <property type="match status" value="1"/>
</dbReference>
<evidence type="ECO:0000313" key="5">
    <source>
        <dbReference type="EMBL" id="SUZ71335.1"/>
    </source>
</evidence>
<evidence type="ECO:0000256" key="2">
    <source>
        <dbReference type="ARBA" id="ARBA00023235"/>
    </source>
</evidence>
<dbReference type="GO" id="GO:0008712">
    <property type="term" value="F:ADP-glyceromanno-heptose 6-epimerase activity"/>
    <property type="evidence" value="ECO:0007669"/>
    <property type="project" value="InterPro"/>
</dbReference>
<evidence type="ECO:0000259" key="4">
    <source>
        <dbReference type="Pfam" id="PF01370"/>
    </source>
</evidence>
<evidence type="ECO:0000256" key="3">
    <source>
        <dbReference type="ARBA" id="ARBA00023277"/>
    </source>
</evidence>
<keyword evidence="3" id="KW-0119">Carbohydrate metabolism</keyword>
<dbReference type="PANTHER" id="PTHR43103">
    <property type="entry name" value="NUCLEOSIDE-DIPHOSPHATE-SUGAR EPIMERASE"/>
    <property type="match status" value="1"/>
</dbReference>
<dbReference type="AlphaFoldDB" id="A0A381PWE1"/>
<evidence type="ECO:0000256" key="1">
    <source>
        <dbReference type="ARBA" id="ARBA00022857"/>
    </source>
</evidence>
<dbReference type="EMBL" id="UINC01001117">
    <property type="protein sequence ID" value="SUZ71335.1"/>
    <property type="molecule type" value="Genomic_DNA"/>
</dbReference>
<reference evidence="5" key="1">
    <citation type="submission" date="2018-05" db="EMBL/GenBank/DDBJ databases">
        <authorList>
            <person name="Lanie J.A."/>
            <person name="Ng W.-L."/>
            <person name="Kazmierczak K.M."/>
            <person name="Andrzejewski T.M."/>
            <person name="Davidsen T.M."/>
            <person name="Wayne K.J."/>
            <person name="Tettelin H."/>
            <person name="Glass J.I."/>
            <person name="Rusch D."/>
            <person name="Podicherti R."/>
            <person name="Tsui H.-C.T."/>
            <person name="Winkler M.E."/>
        </authorList>
    </citation>
    <scope>NUCLEOTIDE SEQUENCE</scope>
</reference>
<dbReference type="GO" id="GO:0005975">
    <property type="term" value="P:carbohydrate metabolic process"/>
    <property type="evidence" value="ECO:0007669"/>
    <property type="project" value="InterPro"/>
</dbReference>
<dbReference type="GO" id="GO:0050661">
    <property type="term" value="F:NADP binding"/>
    <property type="evidence" value="ECO:0007669"/>
    <property type="project" value="InterPro"/>
</dbReference>
<accession>A0A381PWE1</accession>
<dbReference type="InterPro" id="IPR036291">
    <property type="entry name" value="NAD(P)-bd_dom_sf"/>
</dbReference>
<keyword evidence="2" id="KW-0413">Isomerase</keyword>
<organism evidence="5">
    <name type="scientific">marine metagenome</name>
    <dbReference type="NCBI Taxonomy" id="408172"/>
    <lineage>
        <taxon>unclassified sequences</taxon>
        <taxon>metagenomes</taxon>
        <taxon>ecological metagenomes</taxon>
    </lineage>
</organism>
<dbReference type="InterPro" id="IPR011912">
    <property type="entry name" value="Heptose_epim"/>
</dbReference>
<dbReference type="Pfam" id="PF01370">
    <property type="entry name" value="Epimerase"/>
    <property type="match status" value="1"/>
</dbReference>
<feature type="domain" description="NAD-dependent epimerase/dehydratase" evidence="4">
    <location>
        <begin position="2"/>
        <end position="215"/>
    </location>
</feature>
<protein>
    <recommendedName>
        <fullName evidence="4">NAD-dependent epimerase/dehydratase domain-containing protein</fullName>
    </recommendedName>
</protein>
<proteinExistence type="predicted"/>
<name>A0A381PWE1_9ZZZZ</name>
<dbReference type="InterPro" id="IPR001509">
    <property type="entry name" value="Epimerase_deHydtase"/>
</dbReference>
<dbReference type="SUPFAM" id="SSF51735">
    <property type="entry name" value="NAD(P)-binding Rossmann-fold domains"/>
    <property type="match status" value="1"/>
</dbReference>
<dbReference type="Gene3D" id="3.90.25.10">
    <property type="entry name" value="UDP-galactose 4-epimerase, domain 1"/>
    <property type="match status" value="1"/>
</dbReference>
<dbReference type="PANTHER" id="PTHR43103:SF3">
    <property type="entry name" value="ADP-L-GLYCERO-D-MANNO-HEPTOSE-6-EPIMERASE"/>
    <property type="match status" value="1"/>
</dbReference>
<dbReference type="Gene3D" id="3.40.50.720">
    <property type="entry name" value="NAD(P)-binding Rossmann-like Domain"/>
    <property type="match status" value="1"/>
</dbReference>
<sequence length="318" mass="35758">VIVVDDLEDEAKVSNIIDLEFSDYLDKSQFLKDVIKDGLPQQTRMVFHQGACSDTTVTDGHFMMENNFSYSKHLYEACRSRDVPFVYASSASVYGESKVFEELSEYENPLNVYALSKLIFDRYVRAREASCTNQVVGLRYFNVYGAREQHKAHMVSVAYQLFHQYQATGQVRLFGASGGYGDGEQRRDFVSIEDVVSANLFCMDHPDFKGIYNLGTGVSRSFNDIALAVVNRCRTVSGSQSLSLEECQAQKIISYFDMPATLTGKYQDYTQADVGRLREAGYDREFAVLEAGVGRYVDWLEQHGSSDSSQPEAAQSIS</sequence>
<keyword evidence="1" id="KW-0521">NADP</keyword>
<feature type="non-terminal residue" evidence="5">
    <location>
        <position position="1"/>
    </location>
</feature>
<gene>
    <name evidence="5" type="ORF">METZ01_LOCUS24189</name>
</gene>